<evidence type="ECO:0000313" key="1">
    <source>
        <dbReference type="Araport" id="AT5G30360"/>
    </source>
</evidence>
<dbReference type="Proteomes" id="UP000006548">
    <property type="component" value="Chromosome 5"/>
</dbReference>
<protein>
    <submittedName>
        <fullName evidence="2">Uncharacterized protein</fullName>
    </submittedName>
</protein>
<dbReference type="KEGG" id="ath:AT5G30360"/>
<reference evidence="2 3" key="1">
    <citation type="journal article" date="2000" name="Nature">
        <title>Sequence and analysis of chromosome 5 of the plant Arabidopsis thaliana.</title>
        <authorList>
            <consortium name="Kazusa DNA Research Institute"/>
            <consortium name="Cold Spring Harbor and Washington University in St Louis Sequencing Consortium"/>
            <consortium name="European Union Arabidopsis Genome Sequencing Consortium"/>
            <person name="Tabata S."/>
            <person name="Kaneko T."/>
            <person name="Nakamura Y."/>
            <person name="Kotani H."/>
            <person name="Kato T."/>
            <person name="Asamizu E."/>
            <person name="Miyajima N."/>
            <person name="Sasamoto S."/>
            <person name="Kimura T."/>
            <person name="Hosouchi T."/>
            <person name="Kawashima K."/>
            <person name="Kohara M."/>
            <person name="Matsumoto M."/>
            <person name="Matsuno A."/>
            <person name="Muraki A."/>
            <person name="Nakayama S."/>
            <person name="Nakazaki N."/>
            <person name="Naruo K."/>
            <person name="Okumura S."/>
            <person name="Shinpo S."/>
            <person name="Takeuchi C."/>
            <person name="Wada T."/>
            <person name="Watanabe A."/>
            <person name="Yamada M."/>
            <person name="Yasuda M."/>
            <person name="Sato S."/>
            <person name="de la Bastide M."/>
            <person name="Huang E."/>
            <person name="Spiegel L."/>
            <person name="Gnoj L."/>
            <person name="O'Shaughnessy A."/>
            <person name="Preston R."/>
            <person name="Habermann K."/>
            <person name="Murray J."/>
            <person name="Johnson D."/>
            <person name="Rohlfing T."/>
            <person name="Nelson J."/>
            <person name="Stoneking T."/>
            <person name="Pepin K."/>
            <person name="Spieth J."/>
            <person name="Sekhon M."/>
            <person name="Armstrong J."/>
            <person name="Becker M."/>
            <person name="Belter E."/>
            <person name="Cordum H."/>
            <person name="Cordes M."/>
            <person name="Courtney L."/>
            <person name="Courtney W."/>
            <person name="Dante M."/>
            <person name="Du H."/>
            <person name="Edwards J."/>
            <person name="Fryman J."/>
            <person name="Haakensen B."/>
            <person name="Lamar E."/>
            <person name="Latreille P."/>
            <person name="Leonard S."/>
            <person name="Meyer R."/>
            <person name="Mulvaney E."/>
            <person name="Ozersky P."/>
            <person name="Riley A."/>
            <person name="Strowmatt C."/>
            <person name="Wagner-McPherson C."/>
            <person name="Wollam A."/>
            <person name="Yoakum M."/>
            <person name="Bell M."/>
            <person name="Dedhia N."/>
            <person name="Parnell L."/>
            <person name="Shah R."/>
            <person name="Rodriguez M."/>
            <person name="See L.H."/>
            <person name="Vil D."/>
            <person name="Baker J."/>
            <person name="Kirchoff K."/>
            <person name="Toth K."/>
            <person name="King L."/>
            <person name="Bahret A."/>
            <person name="Miller B."/>
            <person name="Marra M."/>
            <person name="Martienssen R."/>
            <person name="McCombie W.R."/>
            <person name="Wilson R.K."/>
            <person name="Murphy G."/>
            <person name="Bancroft I."/>
            <person name="Volckaert G."/>
            <person name="Wambutt R."/>
            <person name="Dusterhoft A."/>
            <person name="Stiekema W."/>
            <person name="Pohl T."/>
            <person name="Entian K.D."/>
            <person name="Terryn N."/>
            <person name="Hartley N."/>
            <person name="Bent E."/>
            <person name="Johnson S."/>
            <person name="Langham S.A."/>
            <person name="McCullagh B."/>
            <person name="Robben J."/>
            <person name="Grymonprez B."/>
            <person name="Zimmermann W."/>
            <person name="Ramsperger U."/>
            <person name="Wedler H."/>
            <person name="Balke K."/>
            <person name="Wedler E."/>
            <person name="Peters S."/>
            <person name="van Staveren M."/>
            <person name="Dirkse W."/>
            <person name="Mooijman P."/>
            <person name="Lankhorst R.K."/>
            <person name="Weitzenegger T."/>
            <person name="Bothe G."/>
            <person name="Rose M."/>
            <person name="Hauf J."/>
            <person name="Berneiser S."/>
            <person name="Hempel S."/>
            <person name="Feldpausch M."/>
            <person name="Lamberth S."/>
            <person name="Villarroel R."/>
            <person name="Gielen J."/>
            <person name="Ardiles W."/>
            <person name="Bents O."/>
            <person name="Lemcke K."/>
            <person name="Kolesov G."/>
            <person name="Mayer K."/>
            <person name="Rudd S."/>
            <person name="Schoof H."/>
            <person name="Schueller C."/>
            <person name="Zaccaria P."/>
            <person name="Mewes H.W."/>
            <person name="Bevan M."/>
            <person name="Fransz P."/>
        </authorList>
    </citation>
    <scope>NUCLEOTIDE SEQUENCE [LARGE SCALE GENOMIC DNA]</scope>
    <source>
        <strain evidence="3">cv. Columbia</strain>
    </source>
</reference>
<keyword evidence="3" id="KW-1185">Reference proteome</keyword>
<dbReference type="EMBL" id="CP002688">
    <property type="protein sequence ID" value="ANM70786.1"/>
    <property type="molecule type" value="Genomic_DNA"/>
</dbReference>
<dbReference type="TAIR" id="AT5G30360"/>
<organism evidence="2 3">
    <name type="scientific">Arabidopsis thaliana</name>
    <name type="common">Mouse-ear cress</name>
    <dbReference type="NCBI Taxonomy" id="3702"/>
    <lineage>
        <taxon>Eukaryota</taxon>
        <taxon>Viridiplantae</taxon>
        <taxon>Streptophyta</taxon>
        <taxon>Embryophyta</taxon>
        <taxon>Tracheophyta</taxon>
        <taxon>Spermatophyta</taxon>
        <taxon>Magnoliopsida</taxon>
        <taxon>eudicotyledons</taxon>
        <taxon>Gunneridae</taxon>
        <taxon>Pentapetalae</taxon>
        <taxon>rosids</taxon>
        <taxon>malvids</taxon>
        <taxon>Brassicales</taxon>
        <taxon>Brassicaceae</taxon>
        <taxon>Camelineae</taxon>
        <taxon>Arabidopsis</taxon>
    </lineage>
</organism>
<name>A0A1P8BGS0_ARATH</name>
<accession>A0A1P8BGS0</accession>
<dbReference type="InParanoid" id="A0A1P8BGS0"/>
<dbReference type="ExpressionAtlas" id="A0A1P8BGS0">
    <property type="expression patterns" value="baseline and differential"/>
</dbReference>
<gene>
    <name evidence="1 2" type="ordered locus">At5g30360</name>
</gene>
<proteinExistence type="predicted"/>
<dbReference type="AlphaFoldDB" id="A0A1P8BGS0"/>
<dbReference type="GeneID" id="28721211"/>
<reference evidence="3" key="2">
    <citation type="journal article" date="2017" name="Plant J.">
        <title>Araport11: a complete reannotation of the Arabidopsis thaliana reference genome.</title>
        <authorList>
            <person name="Cheng C.Y."/>
            <person name="Krishnakumar V."/>
            <person name="Chan A.P."/>
            <person name="Thibaud-Nissen F."/>
            <person name="Schobel S."/>
            <person name="Town C.D."/>
        </authorList>
    </citation>
    <scope>GENOME REANNOTATION</scope>
    <source>
        <strain evidence="3">cv. Columbia</strain>
    </source>
</reference>
<sequence>MLSPVSFWQIYRRNQLHLIILSYNCFSSEISTTLGNDKSDAISKPVFYHLKKSISCTSHVAVPTEKKLSVRGLKTKKQAGETNKIG</sequence>
<evidence type="ECO:0000313" key="3">
    <source>
        <dbReference type="Proteomes" id="UP000006548"/>
    </source>
</evidence>
<dbReference type="RefSeq" id="NP_001332368.1">
    <property type="nucleotide sequence ID" value="NM_001344086.1"/>
</dbReference>
<dbReference type="Araport" id="AT5G30360"/>
<evidence type="ECO:0000313" key="2">
    <source>
        <dbReference type="EMBL" id="ANM70786.1"/>
    </source>
</evidence>